<protein>
    <recommendedName>
        <fullName evidence="2">histidine kinase</fullName>
        <ecNumber evidence="2">2.7.13.3</ecNumber>
    </recommendedName>
</protein>
<dbReference type="EC" id="2.7.13.3" evidence="2"/>
<dbReference type="SMART" id="SM00091">
    <property type="entry name" value="PAS"/>
    <property type="match status" value="3"/>
</dbReference>
<dbReference type="Proteomes" id="UP001287282">
    <property type="component" value="Unassembled WGS sequence"/>
</dbReference>
<evidence type="ECO:0000259" key="11">
    <source>
        <dbReference type="PROSITE" id="PS50113"/>
    </source>
</evidence>
<dbReference type="Pfam" id="PF13426">
    <property type="entry name" value="PAS_9"/>
    <property type="match status" value="2"/>
</dbReference>
<dbReference type="SUPFAM" id="SSF55785">
    <property type="entry name" value="PYP-like sensor domain (PAS domain)"/>
    <property type="match status" value="3"/>
</dbReference>
<keyword evidence="6" id="KW-0418">Kinase</keyword>
<dbReference type="Gene3D" id="3.30.450.20">
    <property type="entry name" value="PAS domain"/>
    <property type="match status" value="3"/>
</dbReference>
<evidence type="ECO:0000259" key="9">
    <source>
        <dbReference type="PROSITE" id="PS50109"/>
    </source>
</evidence>
<dbReference type="InterPro" id="IPR035965">
    <property type="entry name" value="PAS-like_dom_sf"/>
</dbReference>
<organism evidence="12 13">
    <name type="scientific">Alkalihalophilus lindianensis</name>
    <dbReference type="NCBI Taxonomy" id="1630542"/>
    <lineage>
        <taxon>Bacteria</taxon>
        <taxon>Bacillati</taxon>
        <taxon>Bacillota</taxon>
        <taxon>Bacilli</taxon>
        <taxon>Bacillales</taxon>
        <taxon>Bacillaceae</taxon>
        <taxon>Alkalihalophilus</taxon>
    </lineage>
</organism>
<evidence type="ECO:0000256" key="8">
    <source>
        <dbReference type="ARBA" id="ARBA00023012"/>
    </source>
</evidence>
<dbReference type="InterPro" id="IPR000700">
    <property type="entry name" value="PAS-assoc_C"/>
</dbReference>
<evidence type="ECO:0000256" key="6">
    <source>
        <dbReference type="ARBA" id="ARBA00022777"/>
    </source>
</evidence>
<name>A0ABU3X806_9BACI</name>
<dbReference type="NCBIfam" id="TIGR00229">
    <property type="entry name" value="sensory_box"/>
    <property type="match status" value="3"/>
</dbReference>
<accession>A0ABU3X806</accession>
<dbReference type="Gene3D" id="3.30.450.40">
    <property type="match status" value="1"/>
</dbReference>
<evidence type="ECO:0000256" key="5">
    <source>
        <dbReference type="ARBA" id="ARBA00022741"/>
    </source>
</evidence>
<dbReference type="PROSITE" id="PS50112">
    <property type="entry name" value="PAS"/>
    <property type="match status" value="2"/>
</dbReference>
<feature type="domain" description="PAC" evidence="11">
    <location>
        <begin position="444"/>
        <end position="495"/>
    </location>
</feature>
<sequence length="974" mass="110372">MNNLIALDKSSSPKLEKQKLEREWEKFIIGTNSSPNIRSLMHDSWQRCLEFGISPLQSKTSINLSEDQVKEYISSDPLFRTIKPVFEKLKDMYMDTGHLITFCNNSGDIVSIDGDLSLMLKAEDMNFVAGSSWAEIDAGTNAIGTALATGSPIQVFAGEHFCHEVQKWTCSAAPIRDPATQEILGVIDMTGLWAVNDPYFLSVVTSSAQDAARLLRNQLNLEHFKLLEYYQSQIISQQSKSYIAVLDRSWKVIKASPFLYEQGLISPNHFFVNALSLSLSLKSKTHWEMEHCKGIWRFELTPYIYGGIPIGAVVNVIPPFQTRGKDISFDTKNALAGVMDGISLSLSSKNSKNVIPISNHKDKTNINKWSKGTEFYKAVFDHNPDGIFFFDLQVTLIDVNPSLERMIGYSVEELRKITLLSLVLPEYQENVLGHFAKAMKGIPQEYEVAVKHKKGYRIDIKIRNSPIFIDNEIVGIYGVVNDITKNKEMEEDLQLTKQQLDLFLKNTVDSIVIFDLQCNVIKVNEAFEKVFGWTEHEVIGRPLSIIPDYLVEEFTETLKKILNSGYVLSFETIRQHKDGSLIDVFKFVSPIVNAKGQVSAFVSILRDISERKKMEEALKESEKRLRTLINAMPDVILFKDGEGRWLEANDHTLTCFQFENIPYQGKTNRELAIHNEFVRETLNFCEQSDQRAWENGRITRSEEMFPLPDGKTIIFDVIKVPIFYPDGKRKGLVIIGRDITELKKTEELLIKSEKLAVVGQLSAGIAHEIRNPLTSIKGFLSLLRSSIDKNNERYLEVMVSEMNRIECITNQFMAVAKPQATSIQLQDLKILIEQVSVVIIPEAIMNNIQIIIQAEADISLIPCEENQLKQVFINIIKNAIEAMPMGGEIIVQINKADDHHVNIRFIDQGCGIPQERIPYLGEPFYTLKEKGTGLGLMICYKIIKEHQGTILIESEIDKGTTVDITLPISYINHD</sequence>
<reference evidence="12 13" key="1">
    <citation type="submission" date="2023-10" db="EMBL/GenBank/DDBJ databases">
        <title>Screening of Alkalihalobacillus lindianensis BZ-TG-R113 and Its Alleviation of Salt Stress on Rapeseed Growth.</title>
        <authorList>
            <person name="Zhao B."/>
            <person name="Guo T."/>
        </authorList>
    </citation>
    <scope>NUCLEOTIDE SEQUENCE [LARGE SCALE GENOMIC DNA]</scope>
    <source>
        <strain evidence="12 13">BZ-TG-R113</strain>
    </source>
</reference>
<dbReference type="CDD" id="cd00075">
    <property type="entry name" value="HATPase"/>
    <property type="match status" value="1"/>
</dbReference>
<dbReference type="SMART" id="SM00387">
    <property type="entry name" value="HATPase_c"/>
    <property type="match status" value="1"/>
</dbReference>
<dbReference type="InterPro" id="IPR000014">
    <property type="entry name" value="PAS"/>
</dbReference>
<dbReference type="SUPFAM" id="SSF55874">
    <property type="entry name" value="ATPase domain of HSP90 chaperone/DNA topoisomerase II/histidine kinase"/>
    <property type="match status" value="1"/>
</dbReference>
<dbReference type="InterPro" id="IPR004358">
    <property type="entry name" value="Sig_transdc_His_kin-like_C"/>
</dbReference>
<dbReference type="PROSITE" id="PS50109">
    <property type="entry name" value="HIS_KIN"/>
    <property type="match status" value="1"/>
</dbReference>
<dbReference type="InterPro" id="IPR003594">
    <property type="entry name" value="HATPase_dom"/>
</dbReference>
<dbReference type="CDD" id="cd00082">
    <property type="entry name" value="HisKA"/>
    <property type="match status" value="1"/>
</dbReference>
<dbReference type="InterPro" id="IPR003661">
    <property type="entry name" value="HisK_dim/P_dom"/>
</dbReference>
<proteinExistence type="predicted"/>
<evidence type="ECO:0000313" key="12">
    <source>
        <dbReference type="EMBL" id="MDV2684016.1"/>
    </source>
</evidence>
<comment type="caution">
    <text evidence="12">The sequence shown here is derived from an EMBL/GenBank/DDBJ whole genome shotgun (WGS) entry which is preliminary data.</text>
</comment>
<keyword evidence="3" id="KW-0597">Phosphoprotein</keyword>
<feature type="domain" description="Histidine kinase" evidence="9">
    <location>
        <begin position="764"/>
        <end position="970"/>
    </location>
</feature>
<evidence type="ECO:0000256" key="7">
    <source>
        <dbReference type="ARBA" id="ARBA00022840"/>
    </source>
</evidence>
<dbReference type="EMBL" id="JAWJBA010000001">
    <property type="protein sequence ID" value="MDV2684016.1"/>
    <property type="molecule type" value="Genomic_DNA"/>
</dbReference>
<keyword evidence="8" id="KW-0902">Two-component regulatory system</keyword>
<feature type="domain" description="PAS" evidence="10">
    <location>
        <begin position="496"/>
        <end position="565"/>
    </location>
</feature>
<dbReference type="InterPro" id="IPR001610">
    <property type="entry name" value="PAC"/>
</dbReference>
<evidence type="ECO:0000256" key="1">
    <source>
        <dbReference type="ARBA" id="ARBA00000085"/>
    </source>
</evidence>
<dbReference type="Pfam" id="PF08448">
    <property type="entry name" value="PAS_4"/>
    <property type="match status" value="1"/>
</dbReference>
<dbReference type="PRINTS" id="PR00344">
    <property type="entry name" value="BCTRLSENSOR"/>
</dbReference>
<keyword evidence="5" id="KW-0547">Nucleotide-binding</keyword>
<dbReference type="Gene3D" id="1.10.287.130">
    <property type="match status" value="1"/>
</dbReference>
<comment type="catalytic activity">
    <reaction evidence="1">
        <text>ATP + protein L-histidine = ADP + protein N-phospho-L-histidine.</text>
        <dbReference type="EC" id="2.7.13.3"/>
    </reaction>
</comment>
<feature type="domain" description="PAC" evidence="11">
    <location>
        <begin position="566"/>
        <end position="620"/>
    </location>
</feature>
<dbReference type="SUPFAM" id="SSF47384">
    <property type="entry name" value="Homodimeric domain of signal transducing histidine kinase"/>
    <property type="match status" value="1"/>
</dbReference>
<dbReference type="PANTHER" id="PTHR43065:SF34">
    <property type="entry name" value="SPORULATION KINASE A"/>
    <property type="match status" value="1"/>
</dbReference>
<dbReference type="InterPro" id="IPR036097">
    <property type="entry name" value="HisK_dim/P_sf"/>
</dbReference>
<dbReference type="PANTHER" id="PTHR43065">
    <property type="entry name" value="SENSOR HISTIDINE KINASE"/>
    <property type="match status" value="1"/>
</dbReference>
<dbReference type="Pfam" id="PF02518">
    <property type="entry name" value="HATPase_c"/>
    <property type="match status" value="1"/>
</dbReference>
<dbReference type="InterPro" id="IPR013656">
    <property type="entry name" value="PAS_4"/>
</dbReference>
<dbReference type="SMART" id="SM00388">
    <property type="entry name" value="HisKA"/>
    <property type="match status" value="1"/>
</dbReference>
<feature type="domain" description="PAS" evidence="10">
    <location>
        <begin position="372"/>
        <end position="442"/>
    </location>
</feature>
<dbReference type="Pfam" id="PF00512">
    <property type="entry name" value="HisKA"/>
    <property type="match status" value="1"/>
</dbReference>
<keyword evidence="7" id="KW-0067">ATP-binding</keyword>
<dbReference type="Gene3D" id="3.30.565.10">
    <property type="entry name" value="Histidine kinase-like ATPase, C-terminal domain"/>
    <property type="match status" value="1"/>
</dbReference>
<dbReference type="PROSITE" id="PS50113">
    <property type="entry name" value="PAC"/>
    <property type="match status" value="3"/>
</dbReference>
<dbReference type="InterPro" id="IPR005467">
    <property type="entry name" value="His_kinase_dom"/>
</dbReference>
<feature type="domain" description="PAC" evidence="11">
    <location>
        <begin position="699"/>
        <end position="751"/>
    </location>
</feature>
<keyword evidence="13" id="KW-1185">Reference proteome</keyword>
<gene>
    <name evidence="12" type="ORF">RYX56_06470</name>
</gene>
<dbReference type="SMART" id="SM00086">
    <property type="entry name" value="PAC"/>
    <property type="match status" value="3"/>
</dbReference>
<evidence type="ECO:0000259" key="10">
    <source>
        <dbReference type="PROSITE" id="PS50112"/>
    </source>
</evidence>
<dbReference type="CDD" id="cd00130">
    <property type="entry name" value="PAS"/>
    <property type="match status" value="3"/>
</dbReference>
<evidence type="ECO:0000256" key="2">
    <source>
        <dbReference type="ARBA" id="ARBA00012438"/>
    </source>
</evidence>
<dbReference type="InterPro" id="IPR036890">
    <property type="entry name" value="HATPase_C_sf"/>
</dbReference>
<dbReference type="InterPro" id="IPR029016">
    <property type="entry name" value="GAF-like_dom_sf"/>
</dbReference>
<evidence type="ECO:0000256" key="4">
    <source>
        <dbReference type="ARBA" id="ARBA00022679"/>
    </source>
</evidence>
<keyword evidence="4" id="KW-0808">Transferase</keyword>
<evidence type="ECO:0000313" key="13">
    <source>
        <dbReference type="Proteomes" id="UP001287282"/>
    </source>
</evidence>
<evidence type="ECO:0000256" key="3">
    <source>
        <dbReference type="ARBA" id="ARBA00022553"/>
    </source>
</evidence>
<dbReference type="RefSeq" id="WP_317121235.1">
    <property type="nucleotide sequence ID" value="NZ_JAWJBA010000001.1"/>
</dbReference>